<feature type="transmembrane region" description="Helical" evidence="1">
    <location>
        <begin position="6"/>
        <end position="28"/>
    </location>
</feature>
<evidence type="ECO:0000313" key="2">
    <source>
        <dbReference type="Proteomes" id="UP000095283"/>
    </source>
</evidence>
<dbReference type="AlphaFoldDB" id="A0A1I7WM50"/>
<organism evidence="2 3">
    <name type="scientific">Heterorhabditis bacteriophora</name>
    <name type="common">Entomopathogenic nematode worm</name>
    <dbReference type="NCBI Taxonomy" id="37862"/>
    <lineage>
        <taxon>Eukaryota</taxon>
        <taxon>Metazoa</taxon>
        <taxon>Ecdysozoa</taxon>
        <taxon>Nematoda</taxon>
        <taxon>Chromadorea</taxon>
        <taxon>Rhabditida</taxon>
        <taxon>Rhabditina</taxon>
        <taxon>Rhabditomorpha</taxon>
        <taxon>Strongyloidea</taxon>
        <taxon>Heterorhabditidae</taxon>
        <taxon>Heterorhabditis</taxon>
    </lineage>
</organism>
<dbReference type="WBParaSite" id="Hba_06223">
    <property type="protein sequence ID" value="Hba_06223"/>
    <property type="gene ID" value="Hba_06223"/>
</dbReference>
<evidence type="ECO:0000256" key="1">
    <source>
        <dbReference type="SAM" id="Phobius"/>
    </source>
</evidence>
<dbReference type="PANTHER" id="PTHR24347">
    <property type="entry name" value="SERINE/THREONINE-PROTEIN KINASE"/>
    <property type="match status" value="1"/>
</dbReference>
<accession>A0A1I7WM50</accession>
<keyword evidence="1" id="KW-0472">Membrane</keyword>
<dbReference type="Gene3D" id="1.10.510.10">
    <property type="entry name" value="Transferase(Phosphotransferase) domain 1"/>
    <property type="match status" value="1"/>
</dbReference>
<keyword evidence="1" id="KW-1133">Transmembrane helix</keyword>
<name>A0A1I7WM50_HETBA</name>
<evidence type="ECO:0000313" key="3">
    <source>
        <dbReference type="WBParaSite" id="Hba_06223"/>
    </source>
</evidence>
<keyword evidence="2" id="KW-1185">Reference proteome</keyword>
<dbReference type="Gene3D" id="3.30.200.20">
    <property type="entry name" value="Phosphorylase Kinase, domain 1"/>
    <property type="match status" value="1"/>
</dbReference>
<keyword evidence="1" id="KW-0812">Transmembrane</keyword>
<dbReference type="Proteomes" id="UP000095283">
    <property type="component" value="Unplaced"/>
</dbReference>
<feature type="transmembrane region" description="Helical" evidence="1">
    <location>
        <begin position="63"/>
        <end position="80"/>
    </location>
</feature>
<reference evidence="3" key="1">
    <citation type="submission" date="2016-11" db="UniProtKB">
        <authorList>
            <consortium name="WormBaseParasite"/>
        </authorList>
    </citation>
    <scope>IDENTIFICATION</scope>
</reference>
<dbReference type="SUPFAM" id="SSF56112">
    <property type="entry name" value="Protein kinase-like (PK-like)"/>
    <property type="match status" value="1"/>
</dbReference>
<sequence>MCNYFLFINVRSFIVFSPYISFFFIFWVKGPLSVIHRAVHRTTQKQYAIKTIDLKRYERNTGLGRQALLIFICIVCYPFFNSAKTILLLLNYADLELLLNFLIRKQSFMEEGRYSLSGSCWAQISDSAKDLLIRCLTVDDDKRITAIEALNHEWIKDREHFAPRRHMQDAVENIRKYNHRRKLKFKMNKLPDI</sequence>
<protein>
    <submittedName>
        <fullName evidence="3">Protein kinase domain-containing protein</fullName>
    </submittedName>
</protein>
<proteinExistence type="predicted"/>
<dbReference type="InterPro" id="IPR011009">
    <property type="entry name" value="Kinase-like_dom_sf"/>
</dbReference>